<dbReference type="AlphaFoldDB" id="A0AAV7PVZ3"/>
<protein>
    <submittedName>
        <fullName evidence="1">Uncharacterized protein</fullName>
    </submittedName>
</protein>
<gene>
    <name evidence="1" type="ORF">NDU88_009447</name>
</gene>
<evidence type="ECO:0000313" key="2">
    <source>
        <dbReference type="Proteomes" id="UP001066276"/>
    </source>
</evidence>
<keyword evidence="2" id="KW-1185">Reference proteome</keyword>
<sequence>MRLLLPRAVYPWTTAMEGTGKGVRTWAAVSAIRRPRPDPEKPGKRNVLQHVIALKWGMPESLAFSGLPDTEGDLVIRGGLGISDRICTKCYSDTLVGKKGAGIRASEADS</sequence>
<evidence type="ECO:0000313" key="1">
    <source>
        <dbReference type="EMBL" id="KAJ1131104.1"/>
    </source>
</evidence>
<comment type="caution">
    <text evidence="1">The sequence shown here is derived from an EMBL/GenBank/DDBJ whole genome shotgun (WGS) entry which is preliminary data.</text>
</comment>
<name>A0AAV7PVZ3_PLEWA</name>
<dbReference type="Proteomes" id="UP001066276">
    <property type="component" value="Chromosome 7"/>
</dbReference>
<proteinExistence type="predicted"/>
<dbReference type="EMBL" id="JANPWB010000011">
    <property type="protein sequence ID" value="KAJ1131104.1"/>
    <property type="molecule type" value="Genomic_DNA"/>
</dbReference>
<organism evidence="1 2">
    <name type="scientific">Pleurodeles waltl</name>
    <name type="common">Iberian ribbed newt</name>
    <dbReference type="NCBI Taxonomy" id="8319"/>
    <lineage>
        <taxon>Eukaryota</taxon>
        <taxon>Metazoa</taxon>
        <taxon>Chordata</taxon>
        <taxon>Craniata</taxon>
        <taxon>Vertebrata</taxon>
        <taxon>Euteleostomi</taxon>
        <taxon>Amphibia</taxon>
        <taxon>Batrachia</taxon>
        <taxon>Caudata</taxon>
        <taxon>Salamandroidea</taxon>
        <taxon>Salamandridae</taxon>
        <taxon>Pleurodelinae</taxon>
        <taxon>Pleurodeles</taxon>
    </lineage>
</organism>
<accession>A0AAV7PVZ3</accession>
<reference evidence="1" key="1">
    <citation type="journal article" date="2022" name="bioRxiv">
        <title>Sequencing and chromosome-scale assembly of the giantPleurodeles waltlgenome.</title>
        <authorList>
            <person name="Brown T."/>
            <person name="Elewa A."/>
            <person name="Iarovenko S."/>
            <person name="Subramanian E."/>
            <person name="Araus A.J."/>
            <person name="Petzold A."/>
            <person name="Susuki M."/>
            <person name="Suzuki K.-i.T."/>
            <person name="Hayashi T."/>
            <person name="Toyoda A."/>
            <person name="Oliveira C."/>
            <person name="Osipova E."/>
            <person name="Leigh N.D."/>
            <person name="Simon A."/>
            <person name="Yun M.H."/>
        </authorList>
    </citation>
    <scope>NUCLEOTIDE SEQUENCE</scope>
    <source>
        <strain evidence="1">20211129_DDA</strain>
        <tissue evidence="1">Liver</tissue>
    </source>
</reference>